<dbReference type="Proteomes" id="UP001177260">
    <property type="component" value="Unassembled WGS sequence"/>
</dbReference>
<evidence type="ECO:0000313" key="2">
    <source>
        <dbReference type="Proteomes" id="UP001177260"/>
    </source>
</evidence>
<sequence>MARNDLFTSAFGGFSHARDAAVRHGQQARCKGSGLIGKNMEAEGFCRDMLKEFLGMGLVSVLEAKSSRDSCDKGALLSGVNSHRLDDPSYDDVPPSYDDAVKDLPPEYAAVSPLAHRKDSVHDSAPSKYSQDASSNPSSRTIDLDGSFGIREYKAGKKKKNKPAPQRQAAPPNDGGDKKDEGADEGSNGGDPPADGGNAGDGSGDGGDGGGGGGGDEGGDDDWDGWNTTSTKKKTKKQKKEEEEELKRKEEEEQAAKEEEERKAKEEEERKAAEAAAADNNNLSWADDPDGNGDDSWAGFATAGKKKKKGKVFDNVQRTFRFFGANIL</sequence>
<gene>
    <name evidence="1" type="ORF">N8T08_000134</name>
</gene>
<keyword evidence="2" id="KW-1185">Reference proteome</keyword>
<dbReference type="EMBL" id="JAOPJF010000001">
    <property type="protein sequence ID" value="KAK1150232.1"/>
    <property type="molecule type" value="Genomic_DNA"/>
</dbReference>
<reference evidence="1 2" key="1">
    <citation type="journal article" date="2023" name="ACS Omega">
        <title>Identification of the Neoaspergillic Acid Biosynthesis Gene Cluster by Establishing an In Vitro CRISPR-Ribonucleoprotein Genetic System in Aspergillus melleus.</title>
        <authorList>
            <person name="Yuan B."/>
            <person name="Grau M.F."/>
            <person name="Murata R.M."/>
            <person name="Torok T."/>
            <person name="Venkateswaran K."/>
            <person name="Stajich J.E."/>
            <person name="Wang C.C.C."/>
        </authorList>
    </citation>
    <scope>NUCLEOTIDE SEQUENCE [LARGE SCALE GENOMIC DNA]</scope>
    <source>
        <strain evidence="1 2">IMV 1140</strain>
    </source>
</reference>
<organism evidence="1 2">
    <name type="scientific">Aspergillus melleus</name>
    <dbReference type="NCBI Taxonomy" id="138277"/>
    <lineage>
        <taxon>Eukaryota</taxon>
        <taxon>Fungi</taxon>
        <taxon>Dikarya</taxon>
        <taxon>Ascomycota</taxon>
        <taxon>Pezizomycotina</taxon>
        <taxon>Eurotiomycetes</taxon>
        <taxon>Eurotiomycetidae</taxon>
        <taxon>Eurotiales</taxon>
        <taxon>Aspergillaceae</taxon>
        <taxon>Aspergillus</taxon>
        <taxon>Aspergillus subgen. Circumdati</taxon>
    </lineage>
</organism>
<protein>
    <submittedName>
        <fullName evidence="1">Uncharacterized protein</fullName>
    </submittedName>
</protein>
<accession>A0ACC3BI34</accession>
<name>A0ACC3BI34_9EURO</name>
<proteinExistence type="predicted"/>
<comment type="caution">
    <text evidence="1">The sequence shown here is derived from an EMBL/GenBank/DDBJ whole genome shotgun (WGS) entry which is preliminary data.</text>
</comment>
<evidence type="ECO:0000313" key="1">
    <source>
        <dbReference type="EMBL" id="KAK1150232.1"/>
    </source>
</evidence>